<dbReference type="SUPFAM" id="SSF51161">
    <property type="entry name" value="Trimeric LpxA-like enzymes"/>
    <property type="match status" value="1"/>
</dbReference>
<gene>
    <name evidence="6" type="ORF">BJ508DRAFT_414571</name>
</gene>
<accession>A0A3N4I704</accession>
<evidence type="ECO:0000256" key="1">
    <source>
        <dbReference type="ARBA" id="ARBA00007274"/>
    </source>
</evidence>
<dbReference type="InterPro" id="IPR036864">
    <property type="entry name" value="Zn2-C6_fun-type_DNA-bd_sf"/>
</dbReference>
<dbReference type="CDD" id="cd03357">
    <property type="entry name" value="LbH_MAT_GAT"/>
    <property type="match status" value="1"/>
</dbReference>
<evidence type="ECO:0000259" key="5">
    <source>
        <dbReference type="PROSITE" id="PS50048"/>
    </source>
</evidence>
<feature type="region of interest" description="Disordered" evidence="4">
    <location>
        <begin position="1"/>
        <end position="61"/>
    </location>
</feature>
<dbReference type="GO" id="GO:0008270">
    <property type="term" value="F:zinc ion binding"/>
    <property type="evidence" value="ECO:0007669"/>
    <property type="project" value="InterPro"/>
</dbReference>
<dbReference type="AlphaFoldDB" id="A0A3N4I704"/>
<dbReference type="GO" id="GO:0016407">
    <property type="term" value="F:acetyltransferase activity"/>
    <property type="evidence" value="ECO:0007669"/>
    <property type="project" value="InterPro"/>
</dbReference>
<feature type="compositionally biased region" description="Basic and acidic residues" evidence="4">
    <location>
        <begin position="21"/>
        <end position="36"/>
    </location>
</feature>
<dbReference type="PROSITE" id="PS00463">
    <property type="entry name" value="ZN2_CY6_FUNGAL_1"/>
    <property type="match status" value="1"/>
</dbReference>
<evidence type="ECO:0000256" key="2">
    <source>
        <dbReference type="ARBA" id="ARBA00022679"/>
    </source>
</evidence>
<dbReference type="CDD" id="cd00067">
    <property type="entry name" value="GAL4"/>
    <property type="match status" value="1"/>
</dbReference>
<dbReference type="GO" id="GO:0000981">
    <property type="term" value="F:DNA-binding transcription factor activity, RNA polymerase II-specific"/>
    <property type="evidence" value="ECO:0007669"/>
    <property type="project" value="InterPro"/>
</dbReference>
<evidence type="ECO:0000256" key="3">
    <source>
        <dbReference type="ARBA" id="ARBA00023242"/>
    </source>
</evidence>
<dbReference type="SMART" id="SM00066">
    <property type="entry name" value="GAL4"/>
    <property type="match status" value="1"/>
</dbReference>
<dbReference type="EMBL" id="ML119676">
    <property type="protein sequence ID" value="RPA81859.1"/>
    <property type="molecule type" value="Genomic_DNA"/>
</dbReference>
<feature type="compositionally biased region" description="Polar residues" evidence="4">
    <location>
        <begin position="1"/>
        <end position="13"/>
    </location>
</feature>
<dbReference type="OrthoDB" id="25818at2759"/>
<dbReference type="Pfam" id="PF00172">
    <property type="entry name" value="Zn_clus"/>
    <property type="match status" value="1"/>
</dbReference>
<dbReference type="PROSITE" id="PS00101">
    <property type="entry name" value="HEXAPEP_TRANSFERASES"/>
    <property type="match status" value="1"/>
</dbReference>
<dbReference type="PANTHER" id="PTHR23416">
    <property type="entry name" value="SIALIC ACID SYNTHASE-RELATED"/>
    <property type="match status" value="1"/>
</dbReference>
<dbReference type="Gene3D" id="2.160.10.10">
    <property type="entry name" value="Hexapeptide repeat proteins"/>
    <property type="match status" value="1"/>
</dbReference>
<reference evidence="6 7" key="1">
    <citation type="journal article" date="2018" name="Nat. Ecol. Evol.">
        <title>Pezizomycetes genomes reveal the molecular basis of ectomycorrhizal truffle lifestyle.</title>
        <authorList>
            <person name="Murat C."/>
            <person name="Payen T."/>
            <person name="Noel B."/>
            <person name="Kuo A."/>
            <person name="Morin E."/>
            <person name="Chen J."/>
            <person name="Kohler A."/>
            <person name="Krizsan K."/>
            <person name="Balestrini R."/>
            <person name="Da Silva C."/>
            <person name="Montanini B."/>
            <person name="Hainaut M."/>
            <person name="Levati E."/>
            <person name="Barry K.W."/>
            <person name="Belfiori B."/>
            <person name="Cichocki N."/>
            <person name="Clum A."/>
            <person name="Dockter R.B."/>
            <person name="Fauchery L."/>
            <person name="Guy J."/>
            <person name="Iotti M."/>
            <person name="Le Tacon F."/>
            <person name="Lindquist E.A."/>
            <person name="Lipzen A."/>
            <person name="Malagnac F."/>
            <person name="Mello A."/>
            <person name="Molinier V."/>
            <person name="Miyauchi S."/>
            <person name="Poulain J."/>
            <person name="Riccioni C."/>
            <person name="Rubini A."/>
            <person name="Sitrit Y."/>
            <person name="Splivallo R."/>
            <person name="Traeger S."/>
            <person name="Wang M."/>
            <person name="Zifcakova L."/>
            <person name="Wipf D."/>
            <person name="Zambonelli A."/>
            <person name="Paolocci F."/>
            <person name="Nowrousian M."/>
            <person name="Ottonello S."/>
            <person name="Baldrian P."/>
            <person name="Spatafora J.W."/>
            <person name="Henrissat B."/>
            <person name="Nagy L.G."/>
            <person name="Aury J.M."/>
            <person name="Wincker P."/>
            <person name="Grigoriev I.V."/>
            <person name="Bonfante P."/>
            <person name="Martin F.M."/>
        </authorList>
    </citation>
    <scope>NUCLEOTIDE SEQUENCE [LARGE SCALE GENOMIC DNA]</scope>
    <source>
        <strain evidence="6 7">RN42</strain>
    </source>
</reference>
<dbReference type="PANTHER" id="PTHR23416:SF76">
    <property type="entry name" value="ZN(II)2CYS6 TRANSCRIPTION FACTOR (EUROFUNG)"/>
    <property type="match status" value="1"/>
</dbReference>
<dbReference type="InterPro" id="IPR051159">
    <property type="entry name" value="Hexapeptide_acetyltransf"/>
</dbReference>
<dbReference type="SMART" id="SM01266">
    <property type="entry name" value="Mac"/>
    <property type="match status" value="1"/>
</dbReference>
<dbReference type="SUPFAM" id="SSF57701">
    <property type="entry name" value="Zn2/Cys6 DNA-binding domain"/>
    <property type="match status" value="1"/>
</dbReference>
<protein>
    <submittedName>
        <fullName evidence="6">Trimeric LpxA-like protein</fullName>
    </submittedName>
</protein>
<dbReference type="InterPro" id="IPR001138">
    <property type="entry name" value="Zn2Cys6_DnaBD"/>
</dbReference>
<dbReference type="InterPro" id="IPR024688">
    <property type="entry name" value="Mac_dom"/>
</dbReference>
<organism evidence="6 7">
    <name type="scientific">Ascobolus immersus RN42</name>
    <dbReference type="NCBI Taxonomy" id="1160509"/>
    <lineage>
        <taxon>Eukaryota</taxon>
        <taxon>Fungi</taxon>
        <taxon>Dikarya</taxon>
        <taxon>Ascomycota</taxon>
        <taxon>Pezizomycotina</taxon>
        <taxon>Pezizomycetes</taxon>
        <taxon>Pezizales</taxon>
        <taxon>Ascobolaceae</taxon>
        <taxon>Ascobolus</taxon>
    </lineage>
</organism>
<dbReference type="PROSITE" id="PS50048">
    <property type="entry name" value="ZN2_CY6_FUNGAL_2"/>
    <property type="match status" value="1"/>
</dbReference>
<comment type="similarity">
    <text evidence="1">Belongs to the transferase hexapeptide repeat family.</text>
</comment>
<dbReference type="InterPro" id="IPR018357">
    <property type="entry name" value="Hexapep_transf_CS"/>
</dbReference>
<keyword evidence="7" id="KW-1185">Reference proteome</keyword>
<name>A0A3N4I704_ASCIM</name>
<evidence type="ECO:0000313" key="6">
    <source>
        <dbReference type="EMBL" id="RPA81859.1"/>
    </source>
</evidence>
<feature type="compositionally biased region" description="Basic and acidic residues" evidence="4">
    <location>
        <begin position="199"/>
        <end position="209"/>
    </location>
</feature>
<dbReference type="InterPro" id="IPR011004">
    <property type="entry name" value="Trimer_LpxA-like_sf"/>
</dbReference>
<dbReference type="Proteomes" id="UP000275078">
    <property type="component" value="Unassembled WGS sequence"/>
</dbReference>
<evidence type="ECO:0000313" key="7">
    <source>
        <dbReference type="Proteomes" id="UP000275078"/>
    </source>
</evidence>
<feature type="region of interest" description="Disordered" evidence="4">
    <location>
        <begin position="185"/>
        <end position="236"/>
    </location>
</feature>
<dbReference type="GO" id="GO:0008374">
    <property type="term" value="F:O-acyltransferase activity"/>
    <property type="evidence" value="ECO:0007669"/>
    <property type="project" value="TreeGrafter"/>
</dbReference>
<dbReference type="Gene3D" id="4.10.240.10">
    <property type="entry name" value="Zn(2)-C6 fungal-type DNA-binding domain"/>
    <property type="match status" value="1"/>
</dbReference>
<proteinExistence type="inferred from homology"/>
<dbReference type="Pfam" id="PF12464">
    <property type="entry name" value="Mac"/>
    <property type="match status" value="1"/>
</dbReference>
<keyword evidence="3" id="KW-0539">Nucleus</keyword>
<evidence type="ECO:0000256" key="4">
    <source>
        <dbReference type="SAM" id="MobiDB-lite"/>
    </source>
</evidence>
<dbReference type="STRING" id="1160509.A0A3N4I704"/>
<keyword evidence="2" id="KW-0808">Transferase</keyword>
<feature type="domain" description="Zn(2)-C6 fungal-type" evidence="5">
    <location>
        <begin position="120"/>
        <end position="148"/>
    </location>
</feature>
<dbReference type="Pfam" id="PF14602">
    <property type="entry name" value="Hexapep_2"/>
    <property type="match status" value="1"/>
</dbReference>
<dbReference type="InterPro" id="IPR001451">
    <property type="entry name" value="Hexapep"/>
</dbReference>
<sequence>MDNNDLVSNSLAGKQTGGDKMIFDLQRENTDPVEQNKRKRSESGDMVAAPNDLVKGTPGSFNGNMRVQDIPSNEPGDISFQDVSVFTTPRTEEEERTMDGLQVQVVQPRKRQFANRTKTGCITCRRRKKKCDEGKPECTNCKRGGFNCEGYTNKVDWSGKSGAAAKSNIVSKQGGPIRASVMAARDSSEITPFPTLQTPDDKVTPRSLDHPSLQRQAFGESEGNSTIAAEEKERSEKDKMLSQQLYYPFAPDLLAERELCKAACWRFNNAATNPNLGISKVEQGRLLLEVLRPGRNWEPAPAVAGGYMADGYSSDLVDVIIEAPFTCSYGYNIRIGKGVHIHMGCTIEDANLVTVKDGALLSPYVRILCAVYPMDPRRRKDAKGNEIAKPVTIKEDCWLGGNVTVIGGVTIGQGAVVGAGSVVTMDIPPFTFAAGNPAGIVRGIYTSGVEL</sequence>